<dbReference type="SUPFAM" id="SSF48371">
    <property type="entry name" value="ARM repeat"/>
    <property type="match status" value="1"/>
</dbReference>
<reference evidence="3" key="1">
    <citation type="submission" date="2021-02" db="EMBL/GenBank/DDBJ databases">
        <authorList>
            <person name="Nowell W R."/>
        </authorList>
    </citation>
    <scope>NUCLEOTIDE SEQUENCE</scope>
</reference>
<accession>A0A813T0Z6</accession>
<evidence type="ECO:0000259" key="2">
    <source>
        <dbReference type="Pfam" id="PF13676"/>
    </source>
</evidence>
<dbReference type="Proteomes" id="UP000663852">
    <property type="component" value="Unassembled WGS sequence"/>
</dbReference>
<gene>
    <name evidence="3" type="ORF">EDS130_LOCUS4936</name>
</gene>
<dbReference type="EMBL" id="CAJNOJ010000013">
    <property type="protein sequence ID" value="CAF0802703.1"/>
    <property type="molecule type" value="Genomic_DNA"/>
</dbReference>
<sequence>MFLIFFAKDSFALNRDFCLSVVLVGIPTNCTHPNRLETLKTGLLFVEFEQMEKSGKATTNIFLDAVEQITDAVIVISPYKLLDPRVLYHPLMSFLHQMLVDILGNWRSANQRLNIQETDIFLKITIIFVHAAEQATVTNPEENRIKIRDILATKRFLFLVQEQVDDIVLNKPEINDDPNICTLGLLTIRLLQGCPFYYSMERNQQLIDDLVMNCLDSYDYLQAIRQLQNGQKLSDIDRFLLYTCWEYVPFVSTPLQLSSDRPKTSAVLQHVYDELLKRLEQAADNPPPFTPVSFAYIFERCHQLLTIHNLASFDKHANYIVDHLITILKTQLTTDPQDQPLVLVTLQALHDLSKTPDIRAIIKKRELTSTIKAFASTENSEQRKAAFGILAEIMDEKEINENPSEMTAIFVDQLKQLNIQEYNPNLDNTLSTLKGLMQHEEVKKEIIKQGGLENLVLFVRDGDPEKQSTNQLEDALEILWLSTFDNPDIVTSFQQDTKLTTRVHHILQHAKQHKNPTLEKAADGFIWKVEKEEKFKEQQQAEQERKKQEKKKRAQENGTSEMAEEEEEEEEEQYDLMISYSWADMDLAHRIFHHLTEKLGYKVWLDQEQMHGSTIEAMANAVDGAQFILMCMSETYKRSANCKSEAEYAFNRKKHIVPIKMKKEYTPDGWLGFILGTRLYIDFGTYEFEKAIGLLDNEIQLQKKKRKEAKESARIERKAADDADIKKENKGEMAFESESETKLNLGSTVSRWNETKVRDFLIKQNLVSMVPLCDGINGEELSELYSMCKANSTSMYRSLKFELLHSHHRILPISTFLRFMSRMRSMCDDGLPSNSKTLKKTAVENIEDED</sequence>
<dbReference type="InterPro" id="IPR016024">
    <property type="entry name" value="ARM-type_fold"/>
</dbReference>
<feature type="compositionally biased region" description="Basic and acidic residues" evidence="1">
    <location>
        <begin position="537"/>
        <end position="547"/>
    </location>
</feature>
<comment type="caution">
    <text evidence="3">The sequence shown here is derived from an EMBL/GenBank/DDBJ whole genome shotgun (WGS) entry which is preliminary data.</text>
</comment>
<name>A0A813T0Z6_ADIRI</name>
<dbReference type="SUPFAM" id="SSF52200">
    <property type="entry name" value="Toll/Interleukin receptor TIR domain"/>
    <property type="match status" value="1"/>
</dbReference>
<dbReference type="InterPro" id="IPR035897">
    <property type="entry name" value="Toll_tir_struct_dom_sf"/>
</dbReference>
<organism evidence="3 4">
    <name type="scientific">Adineta ricciae</name>
    <name type="common">Rotifer</name>
    <dbReference type="NCBI Taxonomy" id="249248"/>
    <lineage>
        <taxon>Eukaryota</taxon>
        <taxon>Metazoa</taxon>
        <taxon>Spiralia</taxon>
        <taxon>Gnathifera</taxon>
        <taxon>Rotifera</taxon>
        <taxon>Eurotatoria</taxon>
        <taxon>Bdelloidea</taxon>
        <taxon>Adinetida</taxon>
        <taxon>Adinetidae</taxon>
        <taxon>Adineta</taxon>
    </lineage>
</organism>
<evidence type="ECO:0000313" key="4">
    <source>
        <dbReference type="Proteomes" id="UP000663852"/>
    </source>
</evidence>
<feature type="region of interest" description="Disordered" evidence="1">
    <location>
        <begin position="537"/>
        <end position="570"/>
    </location>
</feature>
<evidence type="ECO:0000256" key="1">
    <source>
        <dbReference type="SAM" id="MobiDB-lite"/>
    </source>
</evidence>
<evidence type="ECO:0000313" key="3">
    <source>
        <dbReference type="EMBL" id="CAF0802703.1"/>
    </source>
</evidence>
<dbReference type="InterPro" id="IPR000157">
    <property type="entry name" value="TIR_dom"/>
</dbReference>
<protein>
    <recommendedName>
        <fullName evidence="2">TIR domain-containing protein</fullName>
    </recommendedName>
</protein>
<proteinExistence type="predicted"/>
<dbReference type="Gene3D" id="3.40.50.10140">
    <property type="entry name" value="Toll/interleukin-1 receptor homology (TIR) domain"/>
    <property type="match status" value="1"/>
</dbReference>
<dbReference type="OrthoDB" id="10031111at2759"/>
<feature type="domain" description="TIR" evidence="2">
    <location>
        <begin position="577"/>
        <end position="690"/>
    </location>
</feature>
<dbReference type="GO" id="GO:0007165">
    <property type="term" value="P:signal transduction"/>
    <property type="evidence" value="ECO:0007669"/>
    <property type="project" value="InterPro"/>
</dbReference>
<dbReference type="PANTHER" id="PTHR46270">
    <property type="entry name" value="ARMADILLO-TYPE FOLD-RELATED"/>
    <property type="match status" value="1"/>
</dbReference>
<dbReference type="Gene3D" id="1.25.10.10">
    <property type="entry name" value="Leucine-rich Repeat Variant"/>
    <property type="match status" value="1"/>
</dbReference>
<dbReference type="PANTHER" id="PTHR46270:SF2">
    <property type="entry name" value="TIR DOMAIN-CONTAINING PROTEIN"/>
    <property type="match status" value="1"/>
</dbReference>
<dbReference type="Pfam" id="PF13676">
    <property type="entry name" value="TIR_2"/>
    <property type="match status" value="1"/>
</dbReference>
<dbReference type="InterPro" id="IPR011989">
    <property type="entry name" value="ARM-like"/>
</dbReference>
<dbReference type="AlphaFoldDB" id="A0A813T0Z6"/>